<dbReference type="AlphaFoldDB" id="A0A9Q1G2K4"/>
<proteinExistence type="predicted"/>
<comment type="caution">
    <text evidence="1">The sequence shown here is derived from an EMBL/GenBank/DDBJ whole genome shotgun (WGS) entry which is preliminary data.</text>
</comment>
<dbReference type="EMBL" id="JAINUF010000002">
    <property type="protein sequence ID" value="KAJ8373843.1"/>
    <property type="molecule type" value="Genomic_DNA"/>
</dbReference>
<sequence length="116" mass="11930">MTAGPSTSSVSLPAPPTPHPLLREWRVGGSEIPFGVTARLGCGTVAVTRLNDSTVPQPPLPPQALPTLPGSGCPEAGLPGSAQVFFLLLHTSFMAPETQPVTMVPASPARPMRGDP</sequence>
<evidence type="ECO:0000313" key="1">
    <source>
        <dbReference type="EMBL" id="KAJ8373843.1"/>
    </source>
</evidence>
<keyword evidence="2" id="KW-1185">Reference proteome</keyword>
<evidence type="ECO:0000313" key="2">
    <source>
        <dbReference type="Proteomes" id="UP001152622"/>
    </source>
</evidence>
<accession>A0A9Q1G2K4</accession>
<organism evidence="1 2">
    <name type="scientific">Synaphobranchus kaupii</name>
    <name type="common">Kaup's arrowtooth eel</name>
    <dbReference type="NCBI Taxonomy" id="118154"/>
    <lineage>
        <taxon>Eukaryota</taxon>
        <taxon>Metazoa</taxon>
        <taxon>Chordata</taxon>
        <taxon>Craniata</taxon>
        <taxon>Vertebrata</taxon>
        <taxon>Euteleostomi</taxon>
        <taxon>Actinopterygii</taxon>
        <taxon>Neopterygii</taxon>
        <taxon>Teleostei</taxon>
        <taxon>Anguilliformes</taxon>
        <taxon>Synaphobranchidae</taxon>
        <taxon>Synaphobranchus</taxon>
    </lineage>
</organism>
<protein>
    <submittedName>
        <fullName evidence="1">Uncharacterized protein</fullName>
    </submittedName>
</protein>
<name>A0A9Q1G2K4_SYNKA</name>
<gene>
    <name evidence="1" type="ORF">SKAU_G00044230</name>
</gene>
<dbReference type="Proteomes" id="UP001152622">
    <property type="component" value="Chromosome 2"/>
</dbReference>
<reference evidence="1" key="1">
    <citation type="journal article" date="2023" name="Science">
        <title>Genome structures resolve the early diversification of teleost fishes.</title>
        <authorList>
            <person name="Parey E."/>
            <person name="Louis A."/>
            <person name="Montfort J."/>
            <person name="Bouchez O."/>
            <person name="Roques C."/>
            <person name="Iampietro C."/>
            <person name="Lluch J."/>
            <person name="Castinel A."/>
            <person name="Donnadieu C."/>
            <person name="Desvignes T."/>
            <person name="Floi Bucao C."/>
            <person name="Jouanno E."/>
            <person name="Wen M."/>
            <person name="Mejri S."/>
            <person name="Dirks R."/>
            <person name="Jansen H."/>
            <person name="Henkel C."/>
            <person name="Chen W.J."/>
            <person name="Zahm M."/>
            <person name="Cabau C."/>
            <person name="Klopp C."/>
            <person name="Thompson A.W."/>
            <person name="Robinson-Rechavi M."/>
            <person name="Braasch I."/>
            <person name="Lecointre G."/>
            <person name="Bobe J."/>
            <person name="Postlethwait J.H."/>
            <person name="Berthelot C."/>
            <person name="Roest Crollius H."/>
            <person name="Guiguen Y."/>
        </authorList>
    </citation>
    <scope>NUCLEOTIDE SEQUENCE</scope>
    <source>
        <strain evidence="1">WJC10195</strain>
    </source>
</reference>